<keyword evidence="28" id="KW-0233">DNA recombination</keyword>
<dbReference type="InterPro" id="IPR036875">
    <property type="entry name" value="Znf_CCHC_sf"/>
</dbReference>
<protein>
    <recommendedName>
        <fullName evidence="5">RNA-directed DNA polymerase</fullName>
        <ecNumber evidence="5">2.7.7.49</ecNumber>
    </recommendedName>
    <alternativeName>
        <fullName evidence="36">Gag3-Pol3</fullName>
    </alternativeName>
</protein>
<dbReference type="InterPro" id="IPR050951">
    <property type="entry name" value="Retrovirus_Pol_polyprotein"/>
</dbReference>
<evidence type="ECO:0000256" key="23">
    <source>
        <dbReference type="ARBA" id="ARBA00022908"/>
    </source>
</evidence>
<dbReference type="PANTHER" id="PTHR37984">
    <property type="entry name" value="PROTEIN CBG26694"/>
    <property type="match status" value="1"/>
</dbReference>
<dbReference type="SMART" id="SM00343">
    <property type="entry name" value="ZnF_C2HC"/>
    <property type="match status" value="3"/>
</dbReference>
<keyword evidence="16" id="KW-0255">Endonuclease</keyword>
<evidence type="ECO:0000256" key="24">
    <source>
        <dbReference type="ARBA" id="ARBA00022918"/>
    </source>
</evidence>
<comment type="subcellular location">
    <subcellularLocation>
        <location evidence="4">Cytoplasm</location>
    </subcellularLocation>
    <subcellularLocation>
        <location evidence="3">Nucleus</location>
    </subcellularLocation>
</comment>
<dbReference type="InterPro" id="IPR012337">
    <property type="entry name" value="RNaseH-like_sf"/>
</dbReference>
<evidence type="ECO:0000259" key="39">
    <source>
        <dbReference type="PROSITE" id="PS50158"/>
    </source>
</evidence>
<evidence type="ECO:0000256" key="14">
    <source>
        <dbReference type="ARBA" id="ARBA00022750"/>
    </source>
</evidence>
<keyword evidence="13" id="KW-0547">Nucleotide-binding</keyword>
<comment type="function">
    <text evidence="34">Capsid protein (CA) is the structural component of the virus-like particle (VLP), forming the shell that encapsulates the genomic RNA-nucleocapsid complex.</text>
</comment>
<evidence type="ECO:0000256" key="13">
    <source>
        <dbReference type="ARBA" id="ARBA00022741"/>
    </source>
</evidence>
<dbReference type="GO" id="GO:0005737">
    <property type="term" value="C:cytoplasm"/>
    <property type="evidence" value="ECO:0007669"/>
    <property type="project" value="UniProtKB-SubCell"/>
</dbReference>
<dbReference type="GO" id="GO:0003964">
    <property type="term" value="F:RNA-directed DNA polymerase activity"/>
    <property type="evidence" value="ECO:0007669"/>
    <property type="project" value="UniProtKB-KW"/>
</dbReference>
<dbReference type="EC" id="2.7.7.49" evidence="5"/>
<evidence type="ECO:0000256" key="28">
    <source>
        <dbReference type="ARBA" id="ARBA00023172"/>
    </source>
</evidence>
<dbReference type="InterPro" id="IPR041588">
    <property type="entry name" value="Integrase_H2C2"/>
</dbReference>
<dbReference type="EMBL" id="JBDJPC010000010">
    <property type="protein sequence ID" value="KAL1490130.1"/>
    <property type="molecule type" value="Genomic_DNA"/>
</dbReference>
<evidence type="ECO:0000256" key="16">
    <source>
        <dbReference type="ARBA" id="ARBA00022759"/>
    </source>
</evidence>
<comment type="function">
    <text evidence="33">Nucleocapsid protein p11 (NC) forms the nucleocore that coats the retro-elements dimeric RNA. Binds these RNAs through its zinc fingers. Promotes primer tRNA(i)-Met annealing to the multipartite primer-binding site (PBS), dimerization of Ty3 RNA and initiation of reverse transcription.</text>
</comment>
<dbReference type="Pfam" id="PF17919">
    <property type="entry name" value="RT_RNaseH_2"/>
    <property type="match status" value="1"/>
</dbReference>
<evidence type="ECO:0000256" key="32">
    <source>
        <dbReference type="ARBA" id="ARBA00025615"/>
    </source>
</evidence>
<keyword evidence="29" id="KW-0539">Nucleus</keyword>
<dbReference type="GO" id="GO:0003887">
    <property type="term" value="F:DNA-directed DNA polymerase activity"/>
    <property type="evidence" value="ECO:0007669"/>
    <property type="project" value="UniProtKB-KW"/>
</dbReference>
<dbReference type="GO" id="GO:0005524">
    <property type="term" value="F:ATP binding"/>
    <property type="evidence" value="ECO:0007669"/>
    <property type="project" value="UniProtKB-KW"/>
</dbReference>
<evidence type="ECO:0000256" key="21">
    <source>
        <dbReference type="ARBA" id="ARBA00022842"/>
    </source>
</evidence>
<evidence type="ECO:0000256" key="1">
    <source>
        <dbReference type="ARBA" id="ARBA00000077"/>
    </source>
</evidence>
<keyword evidence="21" id="KW-0460">Magnesium</keyword>
<dbReference type="CDD" id="cd01647">
    <property type="entry name" value="RT_LTR"/>
    <property type="match status" value="1"/>
</dbReference>
<dbReference type="Proteomes" id="UP001566132">
    <property type="component" value="Unassembled WGS sequence"/>
</dbReference>
<keyword evidence="22" id="KW-0694">RNA-binding</keyword>
<keyword evidence="20" id="KW-0067">ATP-binding</keyword>
<dbReference type="Gene3D" id="3.30.420.10">
    <property type="entry name" value="Ribonuclease H-like superfamily/Ribonuclease H"/>
    <property type="match status" value="1"/>
</dbReference>
<evidence type="ECO:0000256" key="4">
    <source>
        <dbReference type="ARBA" id="ARBA00004496"/>
    </source>
</evidence>
<dbReference type="GO" id="GO:0008270">
    <property type="term" value="F:zinc ion binding"/>
    <property type="evidence" value="ECO:0007669"/>
    <property type="project" value="UniProtKB-KW"/>
</dbReference>
<dbReference type="InterPro" id="IPR041577">
    <property type="entry name" value="RT_RNaseH_2"/>
</dbReference>
<evidence type="ECO:0000256" key="7">
    <source>
        <dbReference type="ARBA" id="ARBA00022612"/>
    </source>
</evidence>
<dbReference type="InterPro" id="IPR043502">
    <property type="entry name" value="DNA/RNA_pol_sf"/>
</dbReference>
<keyword evidence="23" id="KW-0229">DNA integration</keyword>
<dbReference type="CDD" id="cd09274">
    <property type="entry name" value="RNase_HI_RT_Ty3"/>
    <property type="match status" value="1"/>
</dbReference>
<dbReference type="PROSITE" id="PS50878">
    <property type="entry name" value="RT_POL"/>
    <property type="match status" value="1"/>
</dbReference>
<sequence>MQACVIRNIHCKSGMMSESLEDRSSEDSADDRGRYIRKRKYRKESKTAADTVRIPNPMEINTPRAPTVEGDIENSLNINDLISKRIAEILSKQLMSPPTSGTAIGVRSEMVPLFDPEKGDITSANWVHKIEQLADVHKWDDATKSYIMQTRLKGVAKIWYNALLDYNKTWTDWKLAILEAFPTHEYYMDNLKKMISRKKGADETMMHYYYEKCIMIRKCEISDVNAVSCIIDGLPIPLQSTAKSGNYKTPEQLFQGLLSKLEEDSTISMGSKNRQSQNCFVCNRPGHIASRCRYNTDMAATSSDRGSNEVKRPKLNHNPYQYPQKCTFCQKLGHSREQCRFLRVNTPRMSVHIKRCTSCGKNGHLEQDCYYKKTTKPSVVSIINRQVLNDKYFIHVSVNGIVCKGYLDSGSQINVAEKKLAHLLTIHLEPPDTYISGFGNCITYPIGKGKANLNFHDFSIESDIYFVDVPFNNNIDIIIGQPVINNSKVELIIRNELVQLRPVQAIEHQCQSNTGESYRKESINIVYGVSIPPGQCKEVFVESNNTGKLLVPAQIRNNMLISTTLTENTSFKINVTNIGSSKITLKENQQLTKAYPFSDHLYHPEIQQSCEPSRDVTKIHVNNNISSLDKQSIYNLLEQYSHCFANNTLELGKTDVIEFEINLHSREPVFYKPYRISEQQREVLRAKINDLLSNNIIKESHSSYSSPAILIRKKNGDYRIAIDYRKLNKITVKDRYPLPNIEDYVARLKGYKYFCTLDMTQGYYQVPIAPNSTDKTAFVTPDGQYEFLRMPFGLCNAPATFQRLINTVLKDLRHTKVLIYLDDILIPSYTVKEGLEILKSIFRLFQEANLKFNMEKCHFFETEIEYLGYEVSENGIKPSNHKIQAVSTFPQPKTVHEARQFLGLCSYFRKFVQNHALIVQPIQKLLKKESKWEWGQDQNKAFEQIKSILVTRPLLSIFDNKLPTELHTDASCKGIASIMMQRHESGLKPTMYYSRTTTKTESVYHSFELETLAVIESIKRFRIYLIDINFKIITDCSAVRYTFNKKDLNPRIARWWLSVQEFNFDIEHRPGKKMEHVDALSRNIASNSILTLNVNDWLHCIQMQDEQIISIIKQLKDNPSRELKNTYTVENDRLYRRTADGELKFLVPKYAKFNILRKFHDDMGHLGHKKCEELIKSKFWFKGMTKFIRKYVRSCLECAFKHSQYGRKEGFLFPFNKPSEPLHTWHIDHLGPFCKSSGYSYILMVVDSFSKFLLARPARTTSSKETIQIMRDLFALFGTPQRIITDWGKAFTAKNFKDFCIEKKIKHVLNTISSPRSNGQVERYNRTLLDALNTSIDNETEWFEKLPQVVAGLNNSTNVSTGFTPYRLMFGYENTILGDLGTSNPVIDRERDRQKQSIQMKKSFDATRKSSHQYQIDDLVLWSQGIKDDKRTARKTGNKFAGPYQISKILGNDRYELRSLKSMRGYKRYRPTVSAEQLRLFTGGVVENSDSESETNSTDDLLDLLEG</sequence>
<evidence type="ECO:0000256" key="3">
    <source>
        <dbReference type="ARBA" id="ARBA00004123"/>
    </source>
</evidence>
<evidence type="ECO:0000256" key="38">
    <source>
        <dbReference type="SAM" id="MobiDB-lite"/>
    </source>
</evidence>
<evidence type="ECO:0000256" key="36">
    <source>
        <dbReference type="ARBA" id="ARBA00082890"/>
    </source>
</evidence>
<dbReference type="GO" id="GO:0075523">
    <property type="term" value="P:viral translational frameshifting"/>
    <property type="evidence" value="ECO:0007669"/>
    <property type="project" value="UniProtKB-KW"/>
</dbReference>
<dbReference type="PANTHER" id="PTHR37984:SF5">
    <property type="entry name" value="PROTEIN NYNRIN-LIKE"/>
    <property type="match status" value="1"/>
</dbReference>
<dbReference type="GO" id="GO:0004190">
    <property type="term" value="F:aspartic-type endopeptidase activity"/>
    <property type="evidence" value="ECO:0007669"/>
    <property type="project" value="UniProtKB-KW"/>
</dbReference>
<dbReference type="GO" id="GO:0003723">
    <property type="term" value="F:RNA binding"/>
    <property type="evidence" value="ECO:0007669"/>
    <property type="project" value="UniProtKB-KW"/>
</dbReference>
<dbReference type="InterPro" id="IPR036397">
    <property type="entry name" value="RNaseH_sf"/>
</dbReference>
<keyword evidence="15" id="KW-0688">Ribosomal frameshifting</keyword>
<dbReference type="GO" id="GO:0006508">
    <property type="term" value="P:proteolysis"/>
    <property type="evidence" value="ECO:0007669"/>
    <property type="project" value="UniProtKB-KW"/>
</dbReference>
<dbReference type="InterPro" id="IPR043128">
    <property type="entry name" value="Rev_trsase/Diguanyl_cyclase"/>
</dbReference>
<dbReference type="CDD" id="cd00303">
    <property type="entry name" value="retropepsin_like"/>
    <property type="match status" value="1"/>
</dbReference>
<evidence type="ECO:0000313" key="43">
    <source>
        <dbReference type="Proteomes" id="UP001566132"/>
    </source>
</evidence>
<accession>A0ABD1E6C7</accession>
<comment type="caution">
    <text evidence="42">The sequence shown here is derived from an EMBL/GenBank/DDBJ whole genome shotgun (WGS) entry which is preliminary data.</text>
</comment>
<dbReference type="SUPFAM" id="SSF50630">
    <property type="entry name" value="Acid proteases"/>
    <property type="match status" value="1"/>
</dbReference>
<evidence type="ECO:0000256" key="17">
    <source>
        <dbReference type="ARBA" id="ARBA00022771"/>
    </source>
</evidence>
<dbReference type="InterPro" id="IPR000477">
    <property type="entry name" value="RT_dom"/>
</dbReference>
<keyword evidence="8" id="KW-0645">Protease</keyword>
<reference evidence="42 43" key="1">
    <citation type="submission" date="2024-05" db="EMBL/GenBank/DDBJ databases">
        <title>Genetic variation in Jamaican populations of the coffee berry borer (Hypothenemus hampei).</title>
        <authorList>
            <person name="Errbii M."/>
            <person name="Myrie A."/>
        </authorList>
    </citation>
    <scope>NUCLEOTIDE SEQUENCE [LARGE SCALE GENOMIC DNA]</scope>
    <source>
        <strain evidence="42">JA-Hopewell-2020-01-JO</strain>
        <tissue evidence="42">Whole body</tissue>
    </source>
</reference>
<dbReference type="InterPro" id="IPR001584">
    <property type="entry name" value="Integrase_cat-core"/>
</dbReference>
<dbReference type="GO" id="GO:0004523">
    <property type="term" value="F:RNA-DNA hybrid ribonuclease activity"/>
    <property type="evidence" value="ECO:0007669"/>
    <property type="project" value="UniProtKB-EC"/>
</dbReference>
<evidence type="ECO:0000256" key="29">
    <source>
        <dbReference type="ARBA" id="ARBA00023242"/>
    </source>
</evidence>
<keyword evidence="9" id="KW-0808">Transferase</keyword>
<keyword evidence="19" id="KW-0862">Zinc</keyword>
<dbReference type="Gene3D" id="3.30.70.270">
    <property type="match status" value="2"/>
</dbReference>
<keyword evidence="43" id="KW-1185">Reference proteome</keyword>
<keyword evidence="14" id="KW-0064">Aspartyl protease</keyword>
<feature type="domain" description="CCHC-type" evidence="39">
    <location>
        <begin position="355"/>
        <end position="369"/>
    </location>
</feature>
<dbReference type="InterPro" id="IPR021109">
    <property type="entry name" value="Peptidase_aspartic_dom_sf"/>
</dbReference>
<dbReference type="SUPFAM" id="SSF57756">
    <property type="entry name" value="Retrovirus zinc finger-like domains"/>
    <property type="match status" value="2"/>
</dbReference>
<dbReference type="Gene3D" id="2.40.70.10">
    <property type="entry name" value="Acid Proteases"/>
    <property type="match status" value="1"/>
</dbReference>
<dbReference type="FunFam" id="3.10.10.10:FF:000007">
    <property type="entry name" value="Retrovirus-related Pol polyprotein from transposon 17.6-like Protein"/>
    <property type="match status" value="1"/>
</dbReference>
<evidence type="ECO:0000256" key="27">
    <source>
        <dbReference type="ARBA" id="ARBA00023125"/>
    </source>
</evidence>
<dbReference type="Pfam" id="PF00665">
    <property type="entry name" value="rve"/>
    <property type="match status" value="1"/>
</dbReference>
<evidence type="ECO:0000256" key="2">
    <source>
        <dbReference type="ARBA" id="ARBA00002180"/>
    </source>
</evidence>
<keyword evidence="10" id="KW-0548">Nucleotidyltransferase</keyword>
<evidence type="ECO:0000256" key="35">
    <source>
        <dbReference type="ARBA" id="ARBA00063849"/>
    </source>
</evidence>
<dbReference type="Pfam" id="PF00078">
    <property type="entry name" value="RVT_1"/>
    <property type="match status" value="1"/>
</dbReference>
<evidence type="ECO:0000256" key="31">
    <source>
        <dbReference type="ARBA" id="ARBA00025590"/>
    </source>
</evidence>
<dbReference type="SUPFAM" id="SSF53098">
    <property type="entry name" value="Ribonuclease H-like"/>
    <property type="match status" value="1"/>
</dbReference>
<evidence type="ECO:0000256" key="33">
    <source>
        <dbReference type="ARBA" id="ARBA00055265"/>
    </source>
</evidence>
<keyword evidence="11" id="KW-0540">Nuclease</keyword>
<evidence type="ECO:0000256" key="37">
    <source>
        <dbReference type="PROSITE-ProRule" id="PRU00047"/>
    </source>
</evidence>
<evidence type="ECO:0000256" key="11">
    <source>
        <dbReference type="ARBA" id="ARBA00022722"/>
    </source>
</evidence>
<keyword evidence="7" id="KW-1188">Viral release from host cell</keyword>
<organism evidence="42 43">
    <name type="scientific">Hypothenemus hampei</name>
    <name type="common">Coffee berry borer</name>
    <dbReference type="NCBI Taxonomy" id="57062"/>
    <lineage>
        <taxon>Eukaryota</taxon>
        <taxon>Metazoa</taxon>
        <taxon>Ecdysozoa</taxon>
        <taxon>Arthropoda</taxon>
        <taxon>Hexapoda</taxon>
        <taxon>Insecta</taxon>
        <taxon>Pterygota</taxon>
        <taxon>Neoptera</taxon>
        <taxon>Endopterygota</taxon>
        <taxon>Coleoptera</taxon>
        <taxon>Polyphaga</taxon>
        <taxon>Cucujiformia</taxon>
        <taxon>Curculionidae</taxon>
        <taxon>Scolytinae</taxon>
        <taxon>Hypothenemus</taxon>
    </lineage>
</organism>
<dbReference type="PROSITE" id="PS50994">
    <property type="entry name" value="INTEGRASE"/>
    <property type="match status" value="1"/>
</dbReference>
<name>A0ABD1E6C7_HYPHA</name>
<dbReference type="FunFam" id="3.30.70.270:FF:000026">
    <property type="entry name" value="Transposon Ty3-G Gag-Pol polyprotein"/>
    <property type="match status" value="1"/>
</dbReference>
<keyword evidence="26" id="KW-0917">Virion maturation</keyword>
<evidence type="ECO:0000256" key="5">
    <source>
        <dbReference type="ARBA" id="ARBA00012493"/>
    </source>
</evidence>
<dbReference type="Gene3D" id="1.10.340.70">
    <property type="match status" value="1"/>
</dbReference>
<keyword evidence="27" id="KW-0238">DNA-binding</keyword>
<evidence type="ECO:0000259" key="40">
    <source>
        <dbReference type="PROSITE" id="PS50878"/>
    </source>
</evidence>
<dbReference type="GO" id="GO:0005634">
    <property type="term" value="C:nucleus"/>
    <property type="evidence" value="ECO:0007669"/>
    <property type="project" value="UniProtKB-SubCell"/>
</dbReference>
<dbReference type="Gene3D" id="4.10.60.10">
    <property type="entry name" value="Zinc finger, CCHC-type"/>
    <property type="match status" value="1"/>
</dbReference>
<evidence type="ECO:0000256" key="8">
    <source>
        <dbReference type="ARBA" id="ARBA00022670"/>
    </source>
</evidence>
<keyword evidence="25" id="KW-0239">DNA-directed DNA polymerase</keyword>
<comment type="catalytic activity">
    <reaction evidence="1">
        <text>Endonucleolytic cleavage to 5'-phosphomonoester.</text>
        <dbReference type="EC" id="3.1.26.4"/>
    </reaction>
</comment>
<evidence type="ECO:0000256" key="15">
    <source>
        <dbReference type="ARBA" id="ARBA00022758"/>
    </source>
</evidence>
<keyword evidence="12" id="KW-0479">Metal-binding</keyword>
<evidence type="ECO:0000256" key="10">
    <source>
        <dbReference type="ARBA" id="ARBA00022695"/>
    </source>
</evidence>
<evidence type="ECO:0000256" key="12">
    <source>
        <dbReference type="ARBA" id="ARBA00022723"/>
    </source>
</evidence>
<keyword evidence="30" id="KW-0511">Multifunctional enzyme</keyword>
<comment type="subunit">
    <text evidence="35">The protease is a homodimer, whose active site consists of two apposed aspartic acid residues.</text>
</comment>
<evidence type="ECO:0000256" key="34">
    <source>
        <dbReference type="ARBA" id="ARBA00055383"/>
    </source>
</evidence>
<dbReference type="FunFam" id="1.10.340.70:FF:000001">
    <property type="entry name" value="Retrovirus-related Pol polyprotein from transposon gypsy-like Protein"/>
    <property type="match status" value="1"/>
</dbReference>
<feature type="domain" description="CCHC-type" evidence="39">
    <location>
        <begin position="279"/>
        <end position="293"/>
    </location>
</feature>
<feature type="domain" description="Reverse transcriptase" evidence="40">
    <location>
        <begin position="692"/>
        <end position="871"/>
    </location>
</feature>
<dbReference type="GO" id="GO:0015074">
    <property type="term" value="P:DNA integration"/>
    <property type="evidence" value="ECO:0007669"/>
    <property type="project" value="UniProtKB-KW"/>
</dbReference>
<dbReference type="GO" id="GO:0042575">
    <property type="term" value="C:DNA polymerase complex"/>
    <property type="evidence" value="ECO:0007669"/>
    <property type="project" value="UniProtKB-ARBA"/>
</dbReference>
<evidence type="ECO:0000256" key="19">
    <source>
        <dbReference type="ARBA" id="ARBA00022833"/>
    </source>
</evidence>
<evidence type="ECO:0000256" key="20">
    <source>
        <dbReference type="ARBA" id="ARBA00022840"/>
    </source>
</evidence>
<evidence type="ECO:0000256" key="6">
    <source>
        <dbReference type="ARBA" id="ARBA00022490"/>
    </source>
</evidence>
<evidence type="ECO:0000259" key="41">
    <source>
        <dbReference type="PROSITE" id="PS50994"/>
    </source>
</evidence>
<evidence type="ECO:0000313" key="42">
    <source>
        <dbReference type="EMBL" id="KAL1490130.1"/>
    </source>
</evidence>
<dbReference type="PROSITE" id="PS50158">
    <property type="entry name" value="ZF_CCHC"/>
    <property type="match status" value="2"/>
</dbReference>
<comment type="function">
    <text evidence="2">The aspartyl protease (PR) mediates the proteolytic cleavages of the Gag and Gag-Pol polyproteins after assembly of the VLP.</text>
</comment>
<keyword evidence="24" id="KW-0695">RNA-directed DNA polymerase</keyword>
<feature type="region of interest" description="Disordered" evidence="38">
    <location>
        <begin position="1487"/>
        <end position="1507"/>
    </location>
</feature>
<dbReference type="Pfam" id="PF17921">
    <property type="entry name" value="Integrase_H2C2"/>
    <property type="match status" value="1"/>
</dbReference>
<keyword evidence="18" id="KW-0378">Hydrolase</keyword>
<dbReference type="InterPro" id="IPR001878">
    <property type="entry name" value="Znf_CCHC"/>
</dbReference>
<evidence type="ECO:0000256" key="9">
    <source>
        <dbReference type="ARBA" id="ARBA00022679"/>
    </source>
</evidence>
<gene>
    <name evidence="42" type="ORF">ABEB36_012870</name>
</gene>
<feature type="domain" description="Integrase catalytic" evidence="41">
    <location>
        <begin position="1217"/>
        <end position="1373"/>
    </location>
</feature>
<keyword evidence="17 37" id="KW-0863">Zinc-finger</keyword>
<evidence type="ECO:0000256" key="30">
    <source>
        <dbReference type="ARBA" id="ARBA00023268"/>
    </source>
</evidence>
<evidence type="ECO:0000256" key="22">
    <source>
        <dbReference type="ARBA" id="ARBA00022884"/>
    </source>
</evidence>
<keyword evidence="6" id="KW-0963">Cytoplasm</keyword>
<dbReference type="GO" id="GO:0003677">
    <property type="term" value="F:DNA binding"/>
    <property type="evidence" value="ECO:0007669"/>
    <property type="project" value="UniProtKB-KW"/>
</dbReference>
<evidence type="ECO:0000256" key="25">
    <source>
        <dbReference type="ARBA" id="ARBA00022932"/>
    </source>
</evidence>
<dbReference type="SUPFAM" id="SSF56672">
    <property type="entry name" value="DNA/RNA polymerases"/>
    <property type="match status" value="1"/>
</dbReference>
<proteinExistence type="predicted"/>
<evidence type="ECO:0000256" key="26">
    <source>
        <dbReference type="ARBA" id="ARBA00023113"/>
    </source>
</evidence>
<dbReference type="GO" id="GO:0006310">
    <property type="term" value="P:DNA recombination"/>
    <property type="evidence" value="ECO:0007669"/>
    <property type="project" value="UniProtKB-KW"/>
</dbReference>
<dbReference type="Gene3D" id="3.10.10.10">
    <property type="entry name" value="HIV Type 1 Reverse Transcriptase, subunit A, domain 1"/>
    <property type="match status" value="1"/>
</dbReference>
<evidence type="ECO:0000256" key="18">
    <source>
        <dbReference type="ARBA" id="ARBA00022801"/>
    </source>
</evidence>
<comment type="function">
    <text evidence="31">Reverse transcriptase/ribonuclease H (RT) is a multifunctional enzyme that catalyzes the conversion of the retro-elements RNA genome into dsDNA within the VLP. The enzyme displays a DNA polymerase activity that can copy either DNA or RNA templates, and a ribonuclease H (RNase H) activity that cleaves the RNA strand of RNA-DNA heteroduplexes during plus-strand synthesis and hydrolyzes RNA primers. The conversion leads to a linear dsDNA copy of the retrotransposon that includes long terminal repeats (LTRs) at both ends.</text>
</comment>
<comment type="function">
    <text evidence="32">Integrase (IN) targets the VLP to the nucleus, where a subparticle preintegration complex (PIC) containing at least integrase and the newly synthesized dsDNA copy of the retrotransposon must transit the nuclear membrane. Once in the nucleus, integrase performs the integration of the dsDNA into the host genome.</text>
</comment>